<gene>
    <name evidence="2" type="ORF">SISNIDRAFT_447525</name>
</gene>
<dbReference type="AlphaFoldDB" id="A0A165ABB6"/>
<evidence type="ECO:0000313" key="2">
    <source>
        <dbReference type="EMBL" id="KZS98736.1"/>
    </source>
</evidence>
<reference evidence="2 3" key="1">
    <citation type="journal article" date="2016" name="Mol. Biol. Evol.">
        <title>Comparative Genomics of Early-Diverging Mushroom-Forming Fungi Provides Insights into the Origins of Lignocellulose Decay Capabilities.</title>
        <authorList>
            <person name="Nagy L.G."/>
            <person name="Riley R."/>
            <person name="Tritt A."/>
            <person name="Adam C."/>
            <person name="Daum C."/>
            <person name="Floudas D."/>
            <person name="Sun H."/>
            <person name="Yadav J.S."/>
            <person name="Pangilinan J."/>
            <person name="Larsson K.H."/>
            <person name="Matsuura K."/>
            <person name="Barry K."/>
            <person name="Labutti K."/>
            <person name="Kuo R."/>
            <person name="Ohm R.A."/>
            <person name="Bhattacharya S.S."/>
            <person name="Shirouzu T."/>
            <person name="Yoshinaga Y."/>
            <person name="Martin F.M."/>
            <person name="Grigoriev I.V."/>
            <person name="Hibbett D.S."/>
        </authorList>
    </citation>
    <scope>NUCLEOTIDE SEQUENCE [LARGE SCALE GENOMIC DNA]</scope>
    <source>
        <strain evidence="2 3">HHB9708</strain>
    </source>
</reference>
<keyword evidence="3" id="KW-1185">Reference proteome</keyword>
<accession>A0A165ABB6</accession>
<evidence type="ECO:0000313" key="3">
    <source>
        <dbReference type="Proteomes" id="UP000076722"/>
    </source>
</evidence>
<proteinExistence type="predicted"/>
<dbReference type="Proteomes" id="UP000076722">
    <property type="component" value="Unassembled WGS sequence"/>
</dbReference>
<evidence type="ECO:0000256" key="1">
    <source>
        <dbReference type="SAM" id="MobiDB-lite"/>
    </source>
</evidence>
<name>A0A165ABB6_9AGAM</name>
<feature type="region of interest" description="Disordered" evidence="1">
    <location>
        <begin position="1"/>
        <end position="32"/>
    </location>
</feature>
<protein>
    <submittedName>
        <fullName evidence="2">Uncharacterized protein</fullName>
    </submittedName>
</protein>
<organism evidence="2 3">
    <name type="scientific">Sistotremastrum niveocremeum HHB9708</name>
    <dbReference type="NCBI Taxonomy" id="1314777"/>
    <lineage>
        <taxon>Eukaryota</taxon>
        <taxon>Fungi</taxon>
        <taxon>Dikarya</taxon>
        <taxon>Basidiomycota</taxon>
        <taxon>Agaricomycotina</taxon>
        <taxon>Agaricomycetes</taxon>
        <taxon>Sistotremastrales</taxon>
        <taxon>Sistotremastraceae</taxon>
        <taxon>Sertulicium</taxon>
        <taxon>Sertulicium niveocremeum</taxon>
    </lineage>
</organism>
<sequence>MSENRNASKRGCGNREEVNRPEGGLARLGGEAGHNQWREERVWMVCPLLCTSHEESSSLLDHVWQHHSTTQAASKRLVSCGVLPNAQLYSESSPASVGN</sequence>
<dbReference type="EMBL" id="KV419394">
    <property type="protein sequence ID" value="KZS98736.1"/>
    <property type="molecule type" value="Genomic_DNA"/>
</dbReference>